<evidence type="ECO:0000256" key="4">
    <source>
        <dbReference type="PROSITE-ProRule" id="PRU00284"/>
    </source>
</evidence>
<keyword evidence="9" id="KW-0675">Receptor</keyword>
<organism evidence="9 10">
    <name type="scientific">Aeromonas cavernicola</name>
    <dbReference type="NCBI Taxonomy" id="1006623"/>
    <lineage>
        <taxon>Bacteria</taxon>
        <taxon>Pseudomonadati</taxon>
        <taxon>Pseudomonadota</taxon>
        <taxon>Gammaproteobacteria</taxon>
        <taxon>Aeromonadales</taxon>
        <taxon>Aeromonadaceae</taxon>
        <taxon>Aeromonas</taxon>
    </lineage>
</organism>
<name>A0A2H9U354_9GAMM</name>
<dbReference type="GO" id="GO:0016020">
    <property type="term" value="C:membrane"/>
    <property type="evidence" value="ECO:0007669"/>
    <property type="project" value="UniProtKB-SubCell"/>
</dbReference>
<dbReference type="SUPFAM" id="SSF55785">
    <property type="entry name" value="PYP-like sensor domain (PAS domain)"/>
    <property type="match status" value="1"/>
</dbReference>
<dbReference type="FunFam" id="1.10.287.950:FF:000001">
    <property type="entry name" value="Methyl-accepting chemotaxis sensory transducer"/>
    <property type="match status" value="1"/>
</dbReference>
<keyword evidence="6" id="KW-0472">Membrane</keyword>
<keyword evidence="10" id="KW-1185">Reference proteome</keyword>
<comment type="subcellular location">
    <subcellularLocation>
        <location evidence="1">Membrane</location>
    </subcellularLocation>
</comment>
<dbReference type="Gene3D" id="3.30.450.20">
    <property type="entry name" value="PAS domain"/>
    <property type="match status" value="1"/>
</dbReference>
<dbReference type="Pfam" id="PF00015">
    <property type="entry name" value="MCPsignal"/>
    <property type="match status" value="1"/>
</dbReference>
<dbReference type="GO" id="GO:0004888">
    <property type="term" value="F:transmembrane signaling receptor activity"/>
    <property type="evidence" value="ECO:0007669"/>
    <property type="project" value="InterPro"/>
</dbReference>
<dbReference type="PROSITE" id="PS50111">
    <property type="entry name" value="CHEMOTAXIS_TRANSDUC_2"/>
    <property type="match status" value="1"/>
</dbReference>
<feature type="domain" description="PAS" evidence="8">
    <location>
        <begin position="26"/>
        <end position="61"/>
    </location>
</feature>
<dbReference type="Pfam" id="PF08447">
    <property type="entry name" value="PAS_3"/>
    <property type="match status" value="1"/>
</dbReference>
<comment type="caution">
    <text evidence="9">The sequence shown here is derived from an EMBL/GenBank/DDBJ whole genome shotgun (WGS) entry which is preliminary data.</text>
</comment>
<feature type="domain" description="Methyl-accepting transducer" evidence="7">
    <location>
        <begin position="246"/>
        <end position="482"/>
    </location>
</feature>
<dbReference type="PANTHER" id="PTHR32089">
    <property type="entry name" value="METHYL-ACCEPTING CHEMOTAXIS PROTEIN MCPB"/>
    <property type="match status" value="1"/>
</dbReference>
<dbReference type="InterPro" id="IPR035965">
    <property type="entry name" value="PAS-like_dom_sf"/>
</dbReference>
<dbReference type="InterPro" id="IPR000014">
    <property type="entry name" value="PAS"/>
</dbReference>
<evidence type="ECO:0000259" key="8">
    <source>
        <dbReference type="PROSITE" id="PS50112"/>
    </source>
</evidence>
<dbReference type="InterPro" id="IPR013655">
    <property type="entry name" value="PAS_fold_3"/>
</dbReference>
<feature type="coiled-coil region" evidence="5">
    <location>
        <begin position="289"/>
        <end position="337"/>
    </location>
</feature>
<dbReference type="GO" id="GO:0006935">
    <property type="term" value="P:chemotaxis"/>
    <property type="evidence" value="ECO:0007669"/>
    <property type="project" value="InterPro"/>
</dbReference>
<dbReference type="AlphaFoldDB" id="A0A2H9U354"/>
<accession>A0A2H9U354</accession>
<evidence type="ECO:0000256" key="6">
    <source>
        <dbReference type="SAM" id="Phobius"/>
    </source>
</evidence>
<dbReference type="InterPro" id="IPR004089">
    <property type="entry name" value="MCPsignal_dom"/>
</dbReference>
<keyword evidence="6" id="KW-1133">Transmembrane helix</keyword>
<evidence type="ECO:0000256" key="1">
    <source>
        <dbReference type="ARBA" id="ARBA00004370"/>
    </source>
</evidence>
<evidence type="ECO:0000256" key="3">
    <source>
        <dbReference type="ARBA" id="ARBA00029447"/>
    </source>
</evidence>
<evidence type="ECO:0000313" key="10">
    <source>
        <dbReference type="Proteomes" id="UP000235861"/>
    </source>
</evidence>
<dbReference type="SMART" id="SM00283">
    <property type="entry name" value="MA"/>
    <property type="match status" value="1"/>
</dbReference>
<dbReference type="Gene3D" id="1.10.287.950">
    <property type="entry name" value="Methyl-accepting chemotaxis protein"/>
    <property type="match status" value="1"/>
</dbReference>
<dbReference type="NCBIfam" id="TIGR00229">
    <property type="entry name" value="sensory_box"/>
    <property type="match status" value="1"/>
</dbReference>
<reference evidence="9 10" key="1">
    <citation type="submission" date="2017-11" db="EMBL/GenBank/DDBJ databases">
        <title>Draft genome sequence of environmental isolate Aeromonas cavernicola sp. nov. MDC 2508.</title>
        <authorList>
            <person name="Colston S.M."/>
            <person name="Navarro A."/>
            <person name="Martinez-Murcia A.J."/>
            <person name="Graf J."/>
        </authorList>
    </citation>
    <scope>NUCLEOTIDE SEQUENCE [LARGE SCALE GENOMIC DNA]</scope>
    <source>
        <strain evidence="9 10">MDC 2508</strain>
    </source>
</reference>
<dbReference type="EMBL" id="PGGC01000109">
    <property type="protein sequence ID" value="PJG58463.1"/>
    <property type="molecule type" value="Genomic_DNA"/>
</dbReference>
<dbReference type="RefSeq" id="WP_100294486.1">
    <property type="nucleotide sequence ID" value="NZ_PGGC01000109.1"/>
</dbReference>
<keyword evidence="5" id="KW-0175">Coiled coil</keyword>
<comment type="similarity">
    <text evidence="3">Belongs to the methyl-accepting chemotaxis (MCP) protein family.</text>
</comment>
<feature type="transmembrane region" description="Helical" evidence="6">
    <location>
        <begin position="143"/>
        <end position="167"/>
    </location>
</feature>
<dbReference type="CDD" id="cd00130">
    <property type="entry name" value="PAS"/>
    <property type="match status" value="1"/>
</dbReference>
<gene>
    <name evidence="9" type="ORF">CUC53_12655</name>
</gene>
<proteinExistence type="inferred from homology"/>
<keyword evidence="2 4" id="KW-0807">Transducer</keyword>
<evidence type="ECO:0000256" key="2">
    <source>
        <dbReference type="ARBA" id="ARBA00023224"/>
    </source>
</evidence>
<dbReference type="GO" id="GO:0007165">
    <property type="term" value="P:signal transduction"/>
    <property type="evidence" value="ECO:0007669"/>
    <property type="project" value="UniProtKB-KW"/>
</dbReference>
<dbReference type="Proteomes" id="UP000235861">
    <property type="component" value="Unassembled WGS sequence"/>
</dbReference>
<evidence type="ECO:0000313" key="9">
    <source>
        <dbReference type="EMBL" id="PJG58463.1"/>
    </source>
</evidence>
<sequence>MARRDIQTVDSEVTFPADVQLVSTTDLRGVITYANPAFCQVAGYDIEELVGHNHNMVRHPDMPKAAFADLWSHLKQGKPWRGMVKNRCKDGRYYWVDAYVTPLYEGNQISGYQSVRTLPEVHHKEIATKTYCELLKQEQGRKALNLSLGTIRHLLVVPLLLAILASAVHDHRWLGAVWVLLPLLLFILAYWRELVTLPRYMRHLERDYDSLTRIIYSGDKPGAIADFHLKMWQARIRTVLGRVNDATQPLQRLAADLKQASHRAYHDMAEQDAQTQQIATAMTEMASSAQEIARNIQDTNQQVSQARSHCMHTDRQLSQTEQQIDLLTQQAEQAFNSTVELVHESERIGSVMGEIQGIAEQTNLLALNAAIEAARAGELGRGFAVVADEVRTLSTRTHKATEQIQGSITQIQHTLGRWRDTMQTNLEQTRNCADITRQGSSNLHTVLSEIEQVSEFSAQIAAAAEQQQAVAEEISRSINQISQYSRANSEQILSVDKSSQQLLEGTKQLQKLSQTFG</sequence>
<dbReference type="SUPFAM" id="SSF58104">
    <property type="entry name" value="Methyl-accepting chemotaxis protein (MCP) signaling domain"/>
    <property type="match status" value="1"/>
</dbReference>
<dbReference type="PANTHER" id="PTHR32089:SF52">
    <property type="entry name" value="CHEMOTAXIS SIGNAL TRANSDUCTION SYSTEM METHYL ACCEPTING SENSORY TRANSDUCER WITH PAS SENSORY DOMAIN"/>
    <property type="match status" value="1"/>
</dbReference>
<feature type="transmembrane region" description="Helical" evidence="6">
    <location>
        <begin position="173"/>
        <end position="191"/>
    </location>
</feature>
<dbReference type="InterPro" id="IPR004090">
    <property type="entry name" value="Chemotax_Me-accpt_rcpt"/>
</dbReference>
<protein>
    <submittedName>
        <fullName evidence="9">Aerotaxis receptor Aer</fullName>
    </submittedName>
</protein>
<evidence type="ECO:0000259" key="7">
    <source>
        <dbReference type="PROSITE" id="PS50111"/>
    </source>
</evidence>
<evidence type="ECO:0000256" key="5">
    <source>
        <dbReference type="SAM" id="Coils"/>
    </source>
</evidence>
<dbReference type="PRINTS" id="PR00260">
    <property type="entry name" value="CHEMTRNSDUCR"/>
</dbReference>
<keyword evidence="6" id="KW-0812">Transmembrane</keyword>
<dbReference type="PROSITE" id="PS50112">
    <property type="entry name" value="PAS"/>
    <property type="match status" value="1"/>
</dbReference>
<dbReference type="OrthoDB" id="5675566at2"/>